<feature type="domain" description="Gfo/Idh/MocA-like oxidoreductase N-terminal" evidence="1">
    <location>
        <begin position="4"/>
        <end position="130"/>
    </location>
</feature>
<dbReference type="GO" id="GO:0000166">
    <property type="term" value="F:nucleotide binding"/>
    <property type="evidence" value="ECO:0007669"/>
    <property type="project" value="InterPro"/>
</dbReference>
<name>Q162B8_ROSDO</name>
<dbReference type="RefSeq" id="WP_011569786.1">
    <property type="nucleotide sequence ID" value="NC_008209.1"/>
</dbReference>
<dbReference type="Gene3D" id="3.40.50.720">
    <property type="entry name" value="NAD(P)-binding Rossmann-like Domain"/>
    <property type="match status" value="1"/>
</dbReference>
<dbReference type="InterPro" id="IPR036291">
    <property type="entry name" value="NAD(P)-bd_dom_sf"/>
</dbReference>
<dbReference type="Pfam" id="PF01408">
    <property type="entry name" value="GFO_IDH_MocA"/>
    <property type="match status" value="1"/>
</dbReference>
<dbReference type="InterPro" id="IPR055170">
    <property type="entry name" value="GFO_IDH_MocA-like_dom"/>
</dbReference>
<dbReference type="Proteomes" id="UP000007029">
    <property type="component" value="Chromosome"/>
</dbReference>
<protein>
    <submittedName>
        <fullName evidence="3">Oxidoreductase, putative</fullName>
    </submittedName>
</protein>
<sequence length="375" mass="40737">MTKIKLGMVGGGNDAFIGAVHRIAARIDDRYELVAGALSSTPEKSQASGKAIGLARIYDDFKQMAIREARLKNGIDAVAIVTPNHVHYAAAREFLKRGIHVICDKPLTSSLADAKKMVKAAENSDALFILTHNYTGYPMVRQAREMITGGQIGKIRVVQVEYPQDWLTIEQDFKQANWRTDPAQSGAGGSTGDIGTHAHNLARFMTGLEVESLAADLDAFVPGRQVDDNGHVMLRFEGGAKGMLWCSQVAPGNENALRIRVYGETGGLEWAQEDPNYLWHTPFGEPKRLFTRNGAGTGDAAARMSRVPPGHPEGYLEGFANIYTEAANAIEAHRDGSKADAAVIYPTVMDGLRGVEFVDACVRSSARNAAWVKLR</sequence>
<dbReference type="SUPFAM" id="SSF55347">
    <property type="entry name" value="Glyceraldehyde-3-phosphate dehydrogenase-like, C-terminal domain"/>
    <property type="match status" value="1"/>
</dbReference>
<dbReference type="AlphaFoldDB" id="Q162B8"/>
<evidence type="ECO:0000313" key="4">
    <source>
        <dbReference type="Proteomes" id="UP000007029"/>
    </source>
</evidence>
<proteinExistence type="predicted"/>
<dbReference type="Gene3D" id="3.30.360.10">
    <property type="entry name" value="Dihydrodipicolinate Reductase, domain 2"/>
    <property type="match status" value="1"/>
</dbReference>
<dbReference type="STRING" id="375451.RD1_3703"/>
<dbReference type="InterPro" id="IPR051317">
    <property type="entry name" value="Gfo/Idh/MocA_oxidoreduct"/>
</dbReference>
<evidence type="ECO:0000259" key="1">
    <source>
        <dbReference type="Pfam" id="PF01408"/>
    </source>
</evidence>
<dbReference type="Pfam" id="PF22725">
    <property type="entry name" value="GFO_IDH_MocA_C3"/>
    <property type="match status" value="1"/>
</dbReference>
<dbReference type="HOGENOM" id="CLU_023194_17_1_5"/>
<keyword evidence="4" id="KW-1185">Reference proteome</keyword>
<evidence type="ECO:0000259" key="2">
    <source>
        <dbReference type="Pfam" id="PF22725"/>
    </source>
</evidence>
<dbReference type="InterPro" id="IPR000683">
    <property type="entry name" value="Gfo/Idh/MocA-like_OxRdtase_N"/>
</dbReference>
<accession>Q162B8</accession>
<gene>
    <name evidence="3" type="ordered locus">RD1_3703</name>
</gene>
<dbReference type="EMBL" id="CP000362">
    <property type="protein sequence ID" value="ABG33175.1"/>
    <property type="molecule type" value="Genomic_DNA"/>
</dbReference>
<dbReference type="KEGG" id="rde:RD1_3703"/>
<dbReference type="eggNOG" id="COG0673">
    <property type="taxonomic scope" value="Bacteria"/>
</dbReference>
<organism evidence="3 4">
    <name type="scientific">Roseobacter denitrificans (strain ATCC 33942 / OCh 114)</name>
    <name type="common">Erythrobacter sp. (strain OCh 114)</name>
    <name type="synonym">Roseobacter denitrificans</name>
    <dbReference type="NCBI Taxonomy" id="375451"/>
    <lineage>
        <taxon>Bacteria</taxon>
        <taxon>Pseudomonadati</taxon>
        <taxon>Pseudomonadota</taxon>
        <taxon>Alphaproteobacteria</taxon>
        <taxon>Rhodobacterales</taxon>
        <taxon>Roseobacteraceae</taxon>
        <taxon>Roseobacter</taxon>
    </lineage>
</organism>
<dbReference type="OrthoDB" id="9815825at2"/>
<reference evidence="3 4" key="1">
    <citation type="journal article" date="2007" name="J. Bacteriol.">
        <title>The complete genome sequence of Roseobacter denitrificans reveals a mixotrophic rather than photosynthetic metabolism.</title>
        <authorList>
            <person name="Swingley W.D."/>
            <person name="Sadekar S."/>
            <person name="Mastrian S.D."/>
            <person name="Matthies H.J."/>
            <person name="Hao J."/>
            <person name="Ramos H."/>
            <person name="Acharya C.R."/>
            <person name="Conrad A.L."/>
            <person name="Taylor H.L."/>
            <person name="Dejesa L.C."/>
            <person name="Shah M.K."/>
            <person name="O'huallachain M.E."/>
            <person name="Lince M.T."/>
            <person name="Blankenship R.E."/>
            <person name="Beatty J.T."/>
            <person name="Touchman J.W."/>
        </authorList>
    </citation>
    <scope>NUCLEOTIDE SEQUENCE [LARGE SCALE GENOMIC DNA]</scope>
    <source>
        <strain evidence="4">ATCC 33942 / OCh 114</strain>
    </source>
</reference>
<evidence type="ECO:0000313" key="3">
    <source>
        <dbReference type="EMBL" id="ABG33175.1"/>
    </source>
</evidence>
<dbReference type="SUPFAM" id="SSF51735">
    <property type="entry name" value="NAD(P)-binding Rossmann-fold domains"/>
    <property type="match status" value="1"/>
</dbReference>
<dbReference type="PANTHER" id="PTHR43708">
    <property type="entry name" value="CONSERVED EXPRESSED OXIDOREDUCTASE (EUROFUNG)"/>
    <property type="match status" value="1"/>
</dbReference>
<dbReference type="PANTHER" id="PTHR43708:SF3">
    <property type="entry name" value="OXIDOREDUCTASE"/>
    <property type="match status" value="1"/>
</dbReference>
<feature type="domain" description="GFO/IDH/MocA-like oxidoreductase" evidence="2">
    <location>
        <begin position="140"/>
        <end position="269"/>
    </location>
</feature>